<dbReference type="InterPro" id="IPR003813">
    <property type="entry name" value="MvhD/FlpD"/>
</dbReference>
<dbReference type="Gene3D" id="3.30.70.20">
    <property type="match status" value="2"/>
</dbReference>
<dbReference type="PROSITE" id="PS51379">
    <property type="entry name" value="4FE4S_FER_2"/>
    <property type="match status" value="2"/>
</dbReference>
<proteinExistence type="predicted"/>
<dbReference type="GO" id="GO:0046872">
    <property type="term" value="F:metal ion binding"/>
    <property type="evidence" value="ECO:0007669"/>
    <property type="project" value="UniProtKB-KW"/>
</dbReference>
<keyword evidence="5" id="KW-0411">Iron-sulfur</keyword>
<evidence type="ECO:0000313" key="9">
    <source>
        <dbReference type="Proteomes" id="UP000663722"/>
    </source>
</evidence>
<evidence type="ECO:0000256" key="3">
    <source>
        <dbReference type="ARBA" id="ARBA00023002"/>
    </source>
</evidence>
<dbReference type="AlphaFoldDB" id="A0A975GSC7"/>
<dbReference type="GO" id="GO:0016491">
    <property type="term" value="F:oxidoreductase activity"/>
    <property type="evidence" value="ECO:0007669"/>
    <property type="project" value="UniProtKB-KW"/>
</dbReference>
<feature type="domain" description="4Fe-4S ferredoxin-type" evidence="7">
    <location>
        <begin position="171"/>
        <end position="200"/>
    </location>
</feature>
<sequence length="255" mass="28679">MAGVSRLQYTTETRLIRVMCSGRVDLEFVLRAFLNGMDGVFIGGCHLGECNYITHGNYHALNMVLLCRKIMEHIGLNPERLRVEFMSAGDGILFAEVMGDFGKKVKALGPLGKGEDIDQDELKVKIKEVIKLIPYIKIVEREKLASHLENKEDYDELFTSDEIDRLFSEVTSYYIDPEKCRACGTCLRKCPADAIIGAKKQIHVIDQEKCIKCGTCFEACPPKFGAVTKYSGEPVPPPIPEEERTIVKKTKNNKE</sequence>
<accession>A0A975GSC7</accession>
<evidence type="ECO:0000256" key="5">
    <source>
        <dbReference type="ARBA" id="ARBA00023014"/>
    </source>
</evidence>
<feature type="domain" description="4Fe-4S ferredoxin-type" evidence="7">
    <location>
        <begin position="201"/>
        <end position="233"/>
    </location>
</feature>
<dbReference type="Proteomes" id="UP000663722">
    <property type="component" value="Chromosome"/>
</dbReference>
<keyword evidence="1" id="KW-0004">4Fe-4S</keyword>
<keyword evidence="4" id="KW-0408">Iron</keyword>
<feature type="compositionally biased region" description="Basic and acidic residues" evidence="6">
    <location>
        <begin position="241"/>
        <end position="255"/>
    </location>
</feature>
<dbReference type="GO" id="GO:0051539">
    <property type="term" value="F:4 iron, 4 sulfur cluster binding"/>
    <property type="evidence" value="ECO:0007669"/>
    <property type="project" value="UniProtKB-KW"/>
</dbReference>
<organism evidence="8 9">
    <name type="scientific">Desulfonema magnum</name>
    <dbReference type="NCBI Taxonomy" id="45655"/>
    <lineage>
        <taxon>Bacteria</taxon>
        <taxon>Pseudomonadati</taxon>
        <taxon>Thermodesulfobacteriota</taxon>
        <taxon>Desulfobacteria</taxon>
        <taxon>Desulfobacterales</taxon>
        <taxon>Desulfococcaceae</taxon>
        <taxon>Desulfonema</taxon>
    </lineage>
</organism>
<evidence type="ECO:0000256" key="2">
    <source>
        <dbReference type="ARBA" id="ARBA00022723"/>
    </source>
</evidence>
<dbReference type="PANTHER" id="PTHR24960:SF79">
    <property type="entry name" value="PHOTOSYSTEM I IRON-SULFUR CENTER"/>
    <property type="match status" value="1"/>
</dbReference>
<dbReference type="PROSITE" id="PS00198">
    <property type="entry name" value="4FE4S_FER_1"/>
    <property type="match status" value="1"/>
</dbReference>
<evidence type="ECO:0000313" key="8">
    <source>
        <dbReference type="EMBL" id="QTA90943.1"/>
    </source>
</evidence>
<name>A0A975GSC7_9BACT</name>
<dbReference type="InterPro" id="IPR050157">
    <property type="entry name" value="PSI_iron-sulfur_center"/>
</dbReference>
<keyword evidence="3" id="KW-0560">Oxidoreductase</keyword>
<dbReference type="InterPro" id="IPR017896">
    <property type="entry name" value="4Fe4S_Fe-S-bd"/>
</dbReference>
<evidence type="ECO:0000256" key="1">
    <source>
        <dbReference type="ARBA" id="ARBA00022485"/>
    </source>
</evidence>
<dbReference type="InterPro" id="IPR017900">
    <property type="entry name" value="4Fe4S_Fe_S_CS"/>
</dbReference>
<reference evidence="8" key="1">
    <citation type="journal article" date="2021" name="Microb. Physiol.">
        <title>Proteogenomic Insights into the Physiology of Marine, Sulfate-Reducing, Filamentous Desulfonema limicola and Desulfonema magnum.</title>
        <authorList>
            <person name="Schnaars V."/>
            <person name="Wohlbrand L."/>
            <person name="Scheve S."/>
            <person name="Hinrichs C."/>
            <person name="Reinhardt R."/>
            <person name="Rabus R."/>
        </authorList>
    </citation>
    <scope>NUCLEOTIDE SEQUENCE</scope>
    <source>
        <strain evidence="8">4be13</strain>
    </source>
</reference>
<keyword evidence="2" id="KW-0479">Metal-binding</keyword>
<dbReference type="PANTHER" id="PTHR24960">
    <property type="entry name" value="PHOTOSYSTEM I IRON-SULFUR CENTER-RELATED"/>
    <property type="match status" value="1"/>
</dbReference>
<evidence type="ECO:0000256" key="6">
    <source>
        <dbReference type="SAM" id="MobiDB-lite"/>
    </source>
</evidence>
<dbReference type="Pfam" id="PF02662">
    <property type="entry name" value="FlpD"/>
    <property type="match status" value="1"/>
</dbReference>
<dbReference type="SUPFAM" id="SSF54862">
    <property type="entry name" value="4Fe-4S ferredoxins"/>
    <property type="match status" value="1"/>
</dbReference>
<dbReference type="Pfam" id="PF13237">
    <property type="entry name" value="Fer4_10"/>
    <property type="match status" value="1"/>
</dbReference>
<feature type="region of interest" description="Disordered" evidence="6">
    <location>
        <begin position="231"/>
        <end position="255"/>
    </location>
</feature>
<dbReference type="KEGG" id="dmm:dnm_070070"/>
<keyword evidence="9" id="KW-1185">Reference proteome</keyword>
<evidence type="ECO:0000256" key="4">
    <source>
        <dbReference type="ARBA" id="ARBA00023004"/>
    </source>
</evidence>
<evidence type="ECO:0000259" key="7">
    <source>
        <dbReference type="PROSITE" id="PS51379"/>
    </source>
</evidence>
<dbReference type="EMBL" id="CP061800">
    <property type="protein sequence ID" value="QTA90943.1"/>
    <property type="molecule type" value="Genomic_DNA"/>
</dbReference>
<gene>
    <name evidence="8" type="primary">bamF</name>
    <name evidence="8" type="ORF">dnm_070070</name>
</gene>
<protein>
    <submittedName>
        <fullName evidence="8">Coenzyme F420 non-reducing hydrogenase, delta subunit</fullName>
    </submittedName>
</protein>